<dbReference type="PRINTS" id="PR01264">
    <property type="entry name" value="MECHCHANNEL"/>
</dbReference>
<evidence type="ECO:0000256" key="6">
    <source>
        <dbReference type="ARBA" id="ARBA00023065"/>
    </source>
</evidence>
<dbReference type="Gene3D" id="1.10.1200.120">
    <property type="entry name" value="Large-conductance mechanosensitive channel, MscL, domain 1"/>
    <property type="match status" value="1"/>
</dbReference>
<dbReference type="NCBIfam" id="TIGR00220">
    <property type="entry name" value="mscL"/>
    <property type="match status" value="1"/>
</dbReference>
<feature type="transmembrane region" description="Helical" evidence="9">
    <location>
        <begin position="67"/>
        <end position="92"/>
    </location>
</feature>
<dbReference type="PANTHER" id="PTHR30266">
    <property type="entry name" value="MECHANOSENSITIVE CHANNEL MSCL"/>
    <property type="match status" value="1"/>
</dbReference>
<keyword evidence="6 9" id="KW-0406">Ion transport</keyword>
<comment type="subunit">
    <text evidence="9">Homopentamer.</text>
</comment>
<dbReference type="PANTHER" id="PTHR30266:SF2">
    <property type="entry name" value="LARGE-CONDUCTANCE MECHANOSENSITIVE CHANNEL"/>
    <property type="match status" value="1"/>
</dbReference>
<evidence type="ECO:0000313" key="10">
    <source>
        <dbReference type="EMBL" id="GAA4912010.1"/>
    </source>
</evidence>
<dbReference type="InterPro" id="IPR001185">
    <property type="entry name" value="MS_channel"/>
</dbReference>
<comment type="caution">
    <text evidence="10">The sequence shown here is derived from an EMBL/GenBank/DDBJ whole genome shotgun (WGS) entry which is preliminary data.</text>
</comment>
<evidence type="ECO:0000256" key="3">
    <source>
        <dbReference type="ARBA" id="ARBA00022475"/>
    </source>
</evidence>
<evidence type="ECO:0000256" key="8">
    <source>
        <dbReference type="ARBA" id="ARBA00023303"/>
    </source>
</evidence>
<sequence length="174" mass="18810">MLKGFRDFIMQGNVIDLATAVVIGAAFGAVVNAMVENVLMPFISGLVGAPDFDSFGVVWFNGNALQFGVLLTALVNFLLIAAAIYFVIILPMNKMIEARNRKLGAVEEAPEENIMLLREIRDQLKAQTEVTNPAFIASLVEAERQAEAEAAAKAEAEQNPGLLGKAKNMVWGKD</sequence>
<evidence type="ECO:0000256" key="9">
    <source>
        <dbReference type="HAMAP-Rule" id="MF_00115"/>
    </source>
</evidence>
<comment type="function">
    <text evidence="9">Channel that opens in response to stretch forces in the membrane lipid bilayer. May participate in the regulation of osmotic pressure changes within the cell.</text>
</comment>
<organism evidence="10 11">
    <name type="scientific">Nesterenkonia rhizosphaerae</name>
    <dbReference type="NCBI Taxonomy" id="1348272"/>
    <lineage>
        <taxon>Bacteria</taxon>
        <taxon>Bacillati</taxon>
        <taxon>Actinomycetota</taxon>
        <taxon>Actinomycetes</taxon>
        <taxon>Micrococcales</taxon>
        <taxon>Micrococcaceae</taxon>
        <taxon>Nesterenkonia</taxon>
    </lineage>
</organism>
<evidence type="ECO:0000256" key="5">
    <source>
        <dbReference type="ARBA" id="ARBA00022989"/>
    </source>
</evidence>
<keyword evidence="7 9" id="KW-0472">Membrane</keyword>
<keyword evidence="5 9" id="KW-1133">Transmembrane helix</keyword>
<gene>
    <name evidence="9" type="primary">mscL</name>
    <name evidence="10" type="ORF">GCM10025790_03040</name>
</gene>
<evidence type="ECO:0000256" key="1">
    <source>
        <dbReference type="ARBA" id="ARBA00004141"/>
    </source>
</evidence>
<dbReference type="SUPFAM" id="SSF81330">
    <property type="entry name" value="Gated mechanosensitive channel"/>
    <property type="match status" value="1"/>
</dbReference>
<dbReference type="InterPro" id="IPR036019">
    <property type="entry name" value="MscL_channel"/>
</dbReference>
<dbReference type="InterPro" id="IPR037673">
    <property type="entry name" value="MSC/AndL"/>
</dbReference>
<comment type="subcellular location">
    <subcellularLocation>
        <location evidence="9">Cell membrane</location>
        <topology evidence="9">Multi-pass membrane protein</topology>
    </subcellularLocation>
    <subcellularLocation>
        <location evidence="1">Membrane</location>
        <topology evidence="1">Multi-pass membrane protein</topology>
    </subcellularLocation>
</comment>
<keyword evidence="4 9" id="KW-0812">Transmembrane</keyword>
<feature type="transmembrane region" description="Helical" evidence="9">
    <location>
        <begin position="12"/>
        <end position="35"/>
    </location>
</feature>
<evidence type="ECO:0000313" key="11">
    <source>
        <dbReference type="Proteomes" id="UP001500368"/>
    </source>
</evidence>
<accession>A0ABP9FWC1</accession>
<dbReference type="HAMAP" id="MF_00115">
    <property type="entry name" value="MscL"/>
    <property type="match status" value="1"/>
</dbReference>
<comment type="similarity">
    <text evidence="9">Belongs to the MscL family.</text>
</comment>
<dbReference type="EMBL" id="BAABLW010000002">
    <property type="protein sequence ID" value="GAA4912010.1"/>
    <property type="molecule type" value="Genomic_DNA"/>
</dbReference>
<evidence type="ECO:0000256" key="7">
    <source>
        <dbReference type="ARBA" id="ARBA00023136"/>
    </source>
</evidence>
<proteinExistence type="inferred from homology"/>
<evidence type="ECO:0000256" key="4">
    <source>
        <dbReference type="ARBA" id="ARBA00022692"/>
    </source>
</evidence>
<reference evidence="11" key="1">
    <citation type="journal article" date="2019" name="Int. J. Syst. Evol. Microbiol.">
        <title>The Global Catalogue of Microorganisms (GCM) 10K type strain sequencing project: providing services to taxonomists for standard genome sequencing and annotation.</title>
        <authorList>
            <consortium name="The Broad Institute Genomics Platform"/>
            <consortium name="The Broad Institute Genome Sequencing Center for Infectious Disease"/>
            <person name="Wu L."/>
            <person name="Ma J."/>
        </authorList>
    </citation>
    <scope>NUCLEOTIDE SEQUENCE [LARGE SCALE GENOMIC DNA]</scope>
    <source>
        <strain evidence="11">JCM 19129</strain>
    </source>
</reference>
<evidence type="ECO:0000256" key="2">
    <source>
        <dbReference type="ARBA" id="ARBA00022448"/>
    </source>
</evidence>
<keyword evidence="11" id="KW-1185">Reference proteome</keyword>
<keyword evidence="8 9" id="KW-0407">Ion channel</keyword>
<name>A0ABP9FWC1_9MICC</name>
<protein>
    <recommendedName>
        <fullName evidence="9">Large-conductance mechanosensitive channel</fullName>
    </recommendedName>
</protein>
<keyword evidence="3 9" id="KW-1003">Cell membrane</keyword>
<dbReference type="Pfam" id="PF01741">
    <property type="entry name" value="MscL"/>
    <property type="match status" value="1"/>
</dbReference>
<dbReference type="Proteomes" id="UP001500368">
    <property type="component" value="Unassembled WGS sequence"/>
</dbReference>
<keyword evidence="2 9" id="KW-0813">Transport</keyword>